<feature type="region of interest" description="Disordered" evidence="1">
    <location>
        <begin position="737"/>
        <end position="781"/>
    </location>
</feature>
<feature type="region of interest" description="Disordered" evidence="1">
    <location>
        <begin position="1"/>
        <end position="20"/>
    </location>
</feature>
<name>A0A284RL73_ARMOS</name>
<organism evidence="2 3">
    <name type="scientific">Armillaria ostoyae</name>
    <name type="common">Armillaria root rot fungus</name>
    <dbReference type="NCBI Taxonomy" id="47428"/>
    <lineage>
        <taxon>Eukaryota</taxon>
        <taxon>Fungi</taxon>
        <taxon>Dikarya</taxon>
        <taxon>Basidiomycota</taxon>
        <taxon>Agaricomycotina</taxon>
        <taxon>Agaricomycetes</taxon>
        <taxon>Agaricomycetidae</taxon>
        <taxon>Agaricales</taxon>
        <taxon>Marasmiineae</taxon>
        <taxon>Physalacriaceae</taxon>
        <taxon>Armillaria</taxon>
    </lineage>
</organism>
<dbReference type="AlphaFoldDB" id="A0A284RL73"/>
<sequence>MGRARTSRAKKDPKATAPKIKGTQLIRVVQKKEPKWDVRANEHLPNDAFFAGGGKFSYKSPTWEGDVGHGRWDDDDAKDTGSMGNRWTTPIQYCFLSRRQVAHKASSDEGTVHTFLGAIPNLFMHRWPPVHEGMIIDMTGRTRTVDPQLLEVTSSPKDAPFPCMDRGFLDLGPDLCLDGCELVDITLETRLELGLVLEAQRAQVKQWFPNNLKDRKAKAILGVKLKADLKRPPSIQHVYSHLLYDVWGIHAKVTTEAERLGVSPNNINVINRVTGEEWEKEPEEVKQMIVKLHEEQKELSKAMKEHRIDDIELTAEQKSAYAFESIKMGANCLPLYSVINSLGIEFNQVFKLIHGATDWGFLVLGAGIDPESGKLRSSSWEYGTMLKSGENFFNRFNKDAVAGLVPGGLPGDKQDAIAYFGGPLLAHMRNVERVQVELLPKDHESTSDSEAMEVDPLPRDVPEANDDVVMSSNDAPHLSPTPDHDPLPDSALKVVRYPSPTPDHNPLPDFVPSTTVFLSLPTPNPVLPPTKFGPIPDDDPLPDFVPSTTVFLPLPTPNPILPPINLGPISFPNSSITEVFPGQPAPEIAPEWNDFPMMFMPSEGTPAYNNDDVFLPSPQGSSFSSLEPEGSSFSSLDTDGSSLSLNAQAQSSGDGLDITNGWSESFMLQCYEQLLASFPAPNPSYLADGLPPLDLNMHPTESASLFTSPAAPPLHPSSGPAVPSSNEIVSANATVTAVRQKPTSDELPVKASRRGPLNKPAQQMPIPDIPRQARNRKAPGSREVTTLVSIEPSPPPWQVQSLASMRDSTFGKDWDTLLEKVIEIFSISYKLQKGKLPKKQPSVLKKWLDGARSFSDPLVISDIDQFSVAMVGWWNSLQPNWRQTAEGMPLQNYAGQLTCLRKGGQNRIVSVLFGLFWWRRNCDGPSEWSLLVSDVSNTFDALLNTTAPPKRRR</sequence>
<proteinExistence type="predicted"/>
<dbReference type="OrthoDB" id="3063166at2759"/>
<accession>A0A284RL73</accession>
<feature type="region of interest" description="Disordered" evidence="1">
    <location>
        <begin position="440"/>
        <end position="487"/>
    </location>
</feature>
<evidence type="ECO:0000313" key="2">
    <source>
        <dbReference type="EMBL" id="SJL09506.1"/>
    </source>
</evidence>
<dbReference type="Proteomes" id="UP000219338">
    <property type="component" value="Unassembled WGS sequence"/>
</dbReference>
<reference evidence="3" key="1">
    <citation type="journal article" date="2017" name="Nat. Ecol. Evol.">
        <title>Genome expansion and lineage-specific genetic innovations in the forest pathogenic fungi Armillaria.</title>
        <authorList>
            <person name="Sipos G."/>
            <person name="Prasanna A.N."/>
            <person name="Walter M.C."/>
            <person name="O'Connor E."/>
            <person name="Balint B."/>
            <person name="Krizsan K."/>
            <person name="Kiss B."/>
            <person name="Hess J."/>
            <person name="Varga T."/>
            <person name="Slot J."/>
            <person name="Riley R."/>
            <person name="Boka B."/>
            <person name="Rigling D."/>
            <person name="Barry K."/>
            <person name="Lee J."/>
            <person name="Mihaltcheva S."/>
            <person name="LaButti K."/>
            <person name="Lipzen A."/>
            <person name="Waldron R."/>
            <person name="Moloney N.M."/>
            <person name="Sperisen C."/>
            <person name="Kredics L."/>
            <person name="Vagvoelgyi C."/>
            <person name="Patrignani A."/>
            <person name="Fitzpatrick D."/>
            <person name="Nagy I."/>
            <person name="Doyle S."/>
            <person name="Anderson J.B."/>
            <person name="Grigoriev I.V."/>
            <person name="Gueldener U."/>
            <person name="Muensterkoetter M."/>
            <person name="Nagy L.G."/>
        </authorList>
    </citation>
    <scope>NUCLEOTIDE SEQUENCE [LARGE SCALE GENOMIC DNA]</scope>
    <source>
        <strain evidence="3">C18/9</strain>
    </source>
</reference>
<dbReference type="EMBL" id="FUEG01000010">
    <property type="protein sequence ID" value="SJL09506.1"/>
    <property type="molecule type" value="Genomic_DNA"/>
</dbReference>
<feature type="region of interest" description="Disordered" evidence="1">
    <location>
        <begin position="611"/>
        <end position="653"/>
    </location>
</feature>
<evidence type="ECO:0000313" key="3">
    <source>
        <dbReference type="Proteomes" id="UP000219338"/>
    </source>
</evidence>
<keyword evidence="3" id="KW-1185">Reference proteome</keyword>
<gene>
    <name evidence="2" type="ORF">ARMOST_12884</name>
</gene>
<evidence type="ECO:0000256" key="1">
    <source>
        <dbReference type="SAM" id="MobiDB-lite"/>
    </source>
</evidence>
<protein>
    <submittedName>
        <fullName evidence="2">Uncharacterized protein</fullName>
    </submittedName>
</protein>
<dbReference type="STRING" id="47428.A0A284RL73"/>
<feature type="compositionally biased region" description="Low complexity" evidence="1">
    <location>
        <begin position="620"/>
        <end position="653"/>
    </location>
</feature>